<comment type="caution">
    <text evidence="2">The sequence shown here is derived from an EMBL/GenBank/DDBJ whole genome shotgun (WGS) entry which is preliminary data.</text>
</comment>
<feature type="transmembrane region" description="Helical" evidence="1">
    <location>
        <begin position="32"/>
        <end position="60"/>
    </location>
</feature>
<protein>
    <submittedName>
        <fullName evidence="2">Uncharacterized protein</fullName>
    </submittedName>
</protein>
<dbReference type="EMBL" id="JAMQYH010000002">
    <property type="protein sequence ID" value="KAJ1698480.1"/>
    <property type="molecule type" value="Genomic_DNA"/>
</dbReference>
<sequence>MVQALAEENNDSLYKPFFQKTDNNGETSNVDWGYVCQIIFLLSIFGLVGFFLFSLSYAGVYLDTWPKFSLAVASVDGLSPSSEPSTTISPVFNLTLHVDNTNSYYNYCVKKGKTRVLYQLVEVAEAPTVGFCMDGFLGEKNVSIHAWHMELVLPGFLRDQLYEEVKEGKAVFDVQLLFEFDGLRVQDSSSRSFIDCQQVVASGATFQCKHSVSSVISQRNTGYDSFDTPHAN</sequence>
<accession>A0A9Q0CRE6</accession>
<keyword evidence="3" id="KW-1185">Reference proteome</keyword>
<proteinExistence type="predicted"/>
<dbReference type="AlphaFoldDB" id="A0A9Q0CRE6"/>
<keyword evidence="1" id="KW-0812">Transmembrane</keyword>
<evidence type="ECO:0000256" key="1">
    <source>
        <dbReference type="SAM" id="Phobius"/>
    </source>
</evidence>
<evidence type="ECO:0000313" key="2">
    <source>
        <dbReference type="EMBL" id="KAJ1698480.1"/>
    </source>
</evidence>
<dbReference type="PANTHER" id="PTHR33994">
    <property type="entry name" value="OS04G0515000 PROTEIN"/>
    <property type="match status" value="1"/>
</dbReference>
<name>A0A9Q0CRE6_9POAL</name>
<evidence type="ECO:0000313" key="3">
    <source>
        <dbReference type="Proteomes" id="UP001151287"/>
    </source>
</evidence>
<keyword evidence="1" id="KW-1133">Transmembrane helix</keyword>
<organism evidence="2 3">
    <name type="scientific">Rhynchospora breviuscula</name>
    <dbReference type="NCBI Taxonomy" id="2022672"/>
    <lineage>
        <taxon>Eukaryota</taxon>
        <taxon>Viridiplantae</taxon>
        <taxon>Streptophyta</taxon>
        <taxon>Embryophyta</taxon>
        <taxon>Tracheophyta</taxon>
        <taxon>Spermatophyta</taxon>
        <taxon>Magnoliopsida</taxon>
        <taxon>Liliopsida</taxon>
        <taxon>Poales</taxon>
        <taxon>Cyperaceae</taxon>
        <taxon>Cyperoideae</taxon>
        <taxon>Rhynchosporeae</taxon>
        <taxon>Rhynchospora</taxon>
    </lineage>
</organism>
<dbReference type="Proteomes" id="UP001151287">
    <property type="component" value="Unassembled WGS sequence"/>
</dbReference>
<reference evidence="2" key="1">
    <citation type="journal article" date="2022" name="Cell">
        <title>Repeat-based holocentromeres influence genome architecture and karyotype evolution.</title>
        <authorList>
            <person name="Hofstatter P.G."/>
            <person name="Thangavel G."/>
            <person name="Lux T."/>
            <person name="Neumann P."/>
            <person name="Vondrak T."/>
            <person name="Novak P."/>
            <person name="Zhang M."/>
            <person name="Costa L."/>
            <person name="Castellani M."/>
            <person name="Scott A."/>
            <person name="Toegelov H."/>
            <person name="Fuchs J."/>
            <person name="Mata-Sucre Y."/>
            <person name="Dias Y."/>
            <person name="Vanzela A.L.L."/>
            <person name="Huettel B."/>
            <person name="Almeida C.C.S."/>
            <person name="Simkova H."/>
            <person name="Souza G."/>
            <person name="Pedrosa-Harand A."/>
            <person name="Macas J."/>
            <person name="Mayer K.F.X."/>
            <person name="Houben A."/>
            <person name="Marques A."/>
        </authorList>
    </citation>
    <scope>NUCLEOTIDE SEQUENCE</scope>
    <source>
        <strain evidence="2">RhyBre1mFocal</strain>
    </source>
</reference>
<keyword evidence="1" id="KW-0472">Membrane</keyword>
<gene>
    <name evidence="2" type="ORF">LUZ63_006992</name>
</gene>